<sequence>MRRLRRYSFGTLVLSLVAAVLAALLVVLTTIGGYDDWADGSTVAFDGREHEVELPRGATVLVWEWAGNASPDCGVRDAASGADLALRPVDGWERPGGSMPYVAETAFTSPGRVSVRCERTSYEGALHVEQRPLLPGPVHLFVVPLALGVVALLAGLVAVGATLVGRRSGQPEPAQVGSR</sequence>
<keyword evidence="2" id="KW-1185">Reference proteome</keyword>
<dbReference type="AlphaFoldDB" id="A0A1G6SUT6"/>
<dbReference type="Proteomes" id="UP000199034">
    <property type="component" value="Unassembled WGS sequence"/>
</dbReference>
<organism evidence="1 2">
    <name type="scientific">Nocardioides lianchengensis</name>
    <dbReference type="NCBI Taxonomy" id="1045774"/>
    <lineage>
        <taxon>Bacteria</taxon>
        <taxon>Bacillati</taxon>
        <taxon>Actinomycetota</taxon>
        <taxon>Actinomycetes</taxon>
        <taxon>Propionibacteriales</taxon>
        <taxon>Nocardioidaceae</taxon>
        <taxon>Nocardioides</taxon>
    </lineage>
</organism>
<protein>
    <submittedName>
        <fullName evidence="1">Uncharacterized protein</fullName>
    </submittedName>
</protein>
<reference evidence="1 2" key="1">
    <citation type="submission" date="2016-10" db="EMBL/GenBank/DDBJ databases">
        <authorList>
            <person name="de Groot N.N."/>
        </authorList>
    </citation>
    <scope>NUCLEOTIDE SEQUENCE [LARGE SCALE GENOMIC DNA]</scope>
    <source>
        <strain evidence="1 2">CGMCC 4.6858</strain>
    </source>
</reference>
<dbReference type="STRING" id="1045774.SAMN05421872_106286"/>
<proteinExistence type="predicted"/>
<gene>
    <name evidence="1" type="ORF">SAMN05421872_106286</name>
</gene>
<dbReference type="EMBL" id="FMZM01000006">
    <property type="protein sequence ID" value="SDD20471.1"/>
    <property type="molecule type" value="Genomic_DNA"/>
</dbReference>
<name>A0A1G6SUT6_9ACTN</name>
<accession>A0A1G6SUT6</accession>
<dbReference type="RefSeq" id="WP_090856440.1">
    <property type="nucleotide sequence ID" value="NZ_FMZM01000006.1"/>
</dbReference>
<evidence type="ECO:0000313" key="2">
    <source>
        <dbReference type="Proteomes" id="UP000199034"/>
    </source>
</evidence>
<dbReference type="OrthoDB" id="9991167at2"/>
<evidence type="ECO:0000313" key="1">
    <source>
        <dbReference type="EMBL" id="SDD20471.1"/>
    </source>
</evidence>